<feature type="compositionally biased region" description="Polar residues" evidence="8">
    <location>
        <begin position="135"/>
        <end position="145"/>
    </location>
</feature>
<dbReference type="EC" id="2.3.2.27" evidence="2"/>
<keyword evidence="5" id="KW-0863">Zinc-finger</keyword>
<sequence length="431" mass="46936">MDVYYSKQAVAGIAAPRKRSVTALKDTAGSRDGTSQFCNRIGCCGRLNHTKGTKNKCLEKPKPFKSSFRASSGKEVTSGSSKNSSSVKKSLLESEKKLSSKVETIPTELSSVSDESEIQELNASGSHKERKLKSRNTTAIKTTEVPSLSTRIRKVSAPQITDFGIVEKSQNGKNGLKSLRCNTISDGYRQKDPNSESNNGGKRSTVKKRFTQGESSSSGKGKRVSGISANEGHSRNWTACKPNGGSSVRTRRSMNVDPPTGSMKRLHGDNLSLVQSNNVIPDIQTQIVWPSIENSVTETSLSTNDASSTMVSVTSTDHHPVVRFVNHNGTRHYNIDGVADVLLALDRIEQDEELTYEELLVLEEKMGTVSTALSEDELSKCIRISIYESLQLEDGRMRCSWGADDSKCSICQEGWDVGMGTILHVSTNGCD</sequence>
<dbReference type="PANTHER" id="PTHR22937:SF204">
    <property type="entry name" value="RING-TYPE E3 UBIQUITIN TRANSFERASE"/>
    <property type="match status" value="1"/>
</dbReference>
<comment type="catalytic activity">
    <reaction evidence="1">
        <text>S-ubiquitinyl-[E2 ubiquitin-conjugating enzyme]-L-cysteine + [acceptor protein]-L-lysine = [E2 ubiquitin-conjugating enzyme]-L-cysteine + N(6)-ubiquitinyl-[acceptor protein]-L-lysine.</text>
        <dbReference type="EC" id="2.3.2.27"/>
    </reaction>
</comment>
<dbReference type="GO" id="GO:0061630">
    <property type="term" value="F:ubiquitin protein ligase activity"/>
    <property type="evidence" value="ECO:0007669"/>
    <property type="project" value="UniProtKB-EC"/>
</dbReference>
<evidence type="ECO:0000256" key="7">
    <source>
        <dbReference type="ARBA" id="ARBA00022833"/>
    </source>
</evidence>
<evidence type="ECO:0000256" key="2">
    <source>
        <dbReference type="ARBA" id="ARBA00012483"/>
    </source>
</evidence>
<feature type="compositionally biased region" description="Basic and acidic residues" evidence="8">
    <location>
        <begin position="90"/>
        <end position="100"/>
    </location>
</feature>
<dbReference type="AlphaFoldDB" id="A0A124SBQ7"/>
<dbReference type="STRING" id="59895.A0A124SBQ7"/>
<protein>
    <recommendedName>
        <fullName evidence="2">RING-type E3 ubiquitin transferase</fullName>
        <ecNumber evidence="2">2.3.2.27</ecNumber>
    </recommendedName>
</protein>
<dbReference type="Proteomes" id="UP000243975">
    <property type="component" value="Unassembled WGS sequence"/>
</dbReference>
<evidence type="ECO:0000256" key="4">
    <source>
        <dbReference type="ARBA" id="ARBA00022723"/>
    </source>
</evidence>
<dbReference type="EMBL" id="LEKV01005042">
    <property type="protein sequence ID" value="KVH91377.1"/>
    <property type="molecule type" value="Genomic_DNA"/>
</dbReference>
<keyword evidence="3" id="KW-0808">Transferase</keyword>
<evidence type="ECO:0000256" key="6">
    <source>
        <dbReference type="ARBA" id="ARBA00022786"/>
    </source>
</evidence>
<feature type="compositionally biased region" description="Polar residues" evidence="8">
    <location>
        <begin position="107"/>
        <end position="125"/>
    </location>
</feature>
<dbReference type="GO" id="GO:0008270">
    <property type="term" value="F:zinc ion binding"/>
    <property type="evidence" value="ECO:0007669"/>
    <property type="project" value="UniProtKB-KW"/>
</dbReference>
<dbReference type="InterPro" id="IPR045191">
    <property type="entry name" value="MBR1/2-like"/>
</dbReference>
<dbReference type="Gramene" id="KVH91377">
    <property type="protein sequence ID" value="KVH91377"/>
    <property type="gene ID" value="Ccrd_006611"/>
</dbReference>
<evidence type="ECO:0000313" key="9">
    <source>
        <dbReference type="EMBL" id="KVH91377.1"/>
    </source>
</evidence>
<evidence type="ECO:0000256" key="5">
    <source>
        <dbReference type="ARBA" id="ARBA00022771"/>
    </source>
</evidence>
<feature type="region of interest" description="Disordered" evidence="8">
    <location>
        <begin position="52"/>
        <end position="145"/>
    </location>
</feature>
<proteinExistence type="predicted"/>
<keyword evidence="10" id="KW-1185">Reference proteome</keyword>
<comment type="caution">
    <text evidence="9">The sequence shown here is derived from an EMBL/GenBank/DDBJ whole genome shotgun (WGS) entry which is preliminary data.</text>
</comment>
<keyword evidence="6" id="KW-0833">Ubl conjugation pathway</keyword>
<dbReference type="PANTHER" id="PTHR22937">
    <property type="entry name" value="E3 UBIQUITIN-PROTEIN LIGASE RNF165"/>
    <property type="match status" value="1"/>
</dbReference>
<feature type="compositionally biased region" description="Low complexity" evidence="8">
    <location>
        <begin position="213"/>
        <end position="228"/>
    </location>
</feature>
<evidence type="ECO:0000313" key="10">
    <source>
        <dbReference type="Proteomes" id="UP000243975"/>
    </source>
</evidence>
<accession>A0A124SBQ7</accession>
<dbReference type="OMA" id="CIRISIY"/>
<keyword evidence="7" id="KW-0862">Zinc</keyword>
<feature type="region of interest" description="Disordered" evidence="8">
    <location>
        <begin position="184"/>
        <end position="263"/>
    </location>
</feature>
<name>A0A124SBQ7_CYNCS</name>
<evidence type="ECO:0000256" key="1">
    <source>
        <dbReference type="ARBA" id="ARBA00000900"/>
    </source>
</evidence>
<feature type="compositionally biased region" description="Low complexity" evidence="8">
    <location>
        <begin position="74"/>
        <end position="89"/>
    </location>
</feature>
<gene>
    <name evidence="9" type="ORF">Ccrd_006611</name>
</gene>
<evidence type="ECO:0000256" key="8">
    <source>
        <dbReference type="SAM" id="MobiDB-lite"/>
    </source>
</evidence>
<organism evidence="9 10">
    <name type="scientific">Cynara cardunculus var. scolymus</name>
    <name type="common">Globe artichoke</name>
    <name type="synonym">Cynara scolymus</name>
    <dbReference type="NCBI Taxonomy" id="59895"/>
    <lineage>
        <taxon>Eukaryota</taxon>
        <taxon>Viridiplantae</taxon>
        <taxon>Streptophyta</taxon>
        <taxon>Embryophyta</taxon>
        <taxon>Tracheophyta</taxon>
        <taxon>Spermatophyta</taxon>
        <taxon>Magnoliopsida</taxon>
        <taxon>eudicotyledons</taxon>
        <taxon>Gunneridae</taxon>
        <taxon>Pentapetalae</taxon>
        <taxon>asterids</taxon>
        <taxon>campanulids</taxon>
        <taxon>Asterales</taxon>
        <taxon>Asteraceae</taxon>
        <taxon>Carduoideae</taxon>
        <taxon>Cardueae</taxon>
        <taxon>Carduinae</taxon>
        <taxon>Cynara</taxon>
    </lineage>
</organism>
<evidence type="ECO:0000256" key="3">
    <source>
        <dbReference type="ARBA" id="ARBA00022679"/>
    </source>
</evidence>
<reference evidence="9 10" key="1">
    <citation type="journal article" date="2016" name="Sci. Rep.">
        <title>The genome sequence of the outbreeding globe artichoke constructed de novo incorporating a phase-aware low-pass sequencing strategy of F1 progeny.</title>
        <authorList>
            <person name="Scaglione D."/>
            <person name="Reyes-Chin-Wo S."/>
            <person name="Acquadro A."/>
            <person name="Froenicke L."/>
            <person name="Portis E."/>
            <person name="Beitel C."/>
            <person name="Tirone M."/>
            <person name="Mauro R."/>
            <person name="Lo Monaco A."/>
            <person name="Mauromicale G."/>
            <person name="Faccioli P."/>
            <person name="Cattivelli L."/>
            <person name="Rieseberg L."/>
            <person name="Michelmore R."/>
            <person name="Lanteri S."/>
        </authorList>
    </citation>
    <scope>NUCLEOTIDE SEQUENCE [LARGE SCALE GENOMIC DNA]</scope>
    <source>
        <strain evidence="9">2C</strain>
    </source>
</reference>
<keyword evidence="4" id="KW-0479">Metal-binding</keyword>